<accession>A0ABS3CTJ0</accession>
<name>A0ABS3CTJ0_9ALTE</name>
<reference evidence="1 2" key="1">
    <citation type="submission" date="2021-03" db="EMBL/GenBank/DDBJ databases">
        <title>novel species isolated from a fishpond in China.</title>
        <authorList>
            <person name="Lu H."/>
            <person name="Cai Z."/>
        </authorList>
    </citation>
    <scope>NUCLEOTIDE SEQUENCE [LARGE SCALE GENOMIC DNA]</scope>
    <source>
        <strain evidence="1 2">Y57</strain>
    </source>
</reference>
<organism evidence="1 2">
    <name type="scientific">Bowmanella yangjiangensis</name>
    <dbReference type="NCBI Taxonomy" id="2811230"/>
    <lineage>
        <taxon>Bacteria</taxon>
        <taxon>Pseudomonadati</taxon>
        <taxon>Pseudomonadota</taxon>
        <taxon>Gammaproteobacteria</taxon>
        <taxon>Alteromonadales</taxon>
        <taxon>Alteromonadaceae</taxon>
        <taxon>Bowmanella</taxon>
    </lineage>
</organism>
<dbReference type="Proteomes" id="UP000663992">
    <property type="component" value="Unassembled WGS sequence"/>
</dbReference>
<dbReference type="EMBL" id="JAFKCS010000005">
    <property type="protein sequence ID" value="MBN7819746.1"/>
    <property type="molecule type" value="Genomic_DNA"/>
</dbReference>
<dbReference type="RefSeq" id="WP_206593564.1">
    <property type="nucleotide sequence ID" value="NZ_JAFKCS010000005.1"/>
</dbReference>
<evidence type="ECO:0000313" key="2">
    <source>
        <dbReference type="Proteomes" id="UP000663992"/>
    </source>
</evidence>
<sequence length="596" mass="65021">MDILLVTSGIKAALRAAQVGIDLYVERAEDKPIFLPNIRLPRATIADEITSWLNANQQFRTTPPFSQGWDPVDFVWNSPSEVNKQACIARMIEIRSAQDFIDITEDEKQQLVGGRMIEQWRHDNQPPTAWARIALTITDIGLEFVAANPSIMGENSRGEALILAFATNLTLLIPDDVSDLGRRHDFESRLLGMFLRAGLTTLLEDDGTIIEDDNVEALVKGIIKPVNDSLPDSFQAQIEYRKLTEALMGPSAVAALSMLSSNTQDFLGNKFANGTALQAVTQALLNASVNTTASSSIAAVFSKHGVTALFNSALTVAIEKPQLFIDEQGNPKSALLTSLLVNTATAVKTANNQGFDKNLGVTLCAMVIGTLGEQAELLLALDPDKPWENVALEVIQHMTTDLSEAISENRRLQLFNQKQQFEYARIILQQVANTPAMLGTNHPEYQRIIKGIAEVMANDNNLLLSNDEWLQIAASAAELAAVNPQRLFGLDNSSIPNQLATTALKQLLILTNNALSEAPQLPLRGYTLYSAMQLLLEALSGDISELVQDPTLLDSYFAELIADINDSPAKWGSETIVAYIRATVFDVVANGLPLAD</sequence>
<keyword evidence="2" id="KW-1185">Reference proteome</keyword>
<proteinExistence type="predicted"/>
<protein>
    <submittedName>
        <fullName evidence="1">Uncharacterized protein</fullName>
    </submittedName>
</protein>
<gene>
    <name evidence="1" type="ORF">J0A65_07710</name>
</gene>
<evidence type="ECO:0000313" key="1">
    <source>
        <dbReference type="EMBL" id="MBN7819746.1"/>
    </source>
</evidence>
<comment type="caution">
    <text evidence="1">The sequence shown here is derived from an EMBL/GenBank/DDBJ whole genome shotgun (WGS) entry which is preliminary data.</text>
</comment>